<dbReference type="PANTHER" id="PTHR47331">
    <property type="entry name" value="PHD-TYPE DOMAIN-CONTAINING PROTEIN"/>
    <property type="match status" value="1"/>
</dbReference>
<evidence type="ECO:0000259" key="1">
    <source>
        <dbReference type="Pfam" id="PF18701"/>
    </source>
</evidence>
<gene>
    <name evidence="2" type="ORF">NQ314_006481</name>
</gene>
<keyword evidence="3" id="KW-1185">Reference proteome</keyword>
<accession>A0AAV8Z0X5</accession>
<name>A0AAV8Z0X5_9CUCU</name>
<comment type="caution">
    <text evidence="2">The sequence shown here is derived from an EMBL/GenBank/DDBJ whole genome shotgun (WGS) entry which is preliminary data.</text>
</comment>
<dbReference type="Proteomes" id="UP001162156">
    <property type="component" value="Unassembled WGS sequence"/>
</dbReference>
<organism evidence="2 3">
    <name type="scientific">Rhamnusium bicolor</name>
    <dbReference type="NCBI Taxonomy" id="1586634"/>
    <lineage>
        <taxon>Eukaryota</taxon>
        <taxon>Metazoa</taxon>
        <taxon>Ecdysozoa</taxon>
        <taxon>Arthropoda</taxon>
        <taxon>Hexapoda</taxon>
        <taxon>Insecta</taxon>
        <taxon>Pterygota</taxon>
        <taxon>Neoptera</taxon>
        <taxon>Endopterygota</taxon>
        <taxon>Coleoptera</taxon>
        <taxon>Polyphaga</taxon>
        <taxon>Cucujiformia</taxon>
        <taxon>Chrysomeloidea</taxon>
        <taxon>Cerambycidae</taxon>
        <taxon>Lepturinae</taxon>
        <taxon>Rhagiini</taxon>
        <taxon>Rhamnusium</taxon>
    </lineage>
</organism>
<sequence>MLAQHFWNRWSKEYVTELQHRRKWQNEQDTLEIGEMVLIREDNIPPLQWKLGRISALHPGPDKRCRVASIKTKCGELKRAISKICRFPTVRNNS</sequence>
<dbReference type="Pfam" id="PF18701">
    <property type="entry name" value="DUF5641"/>
    <property type="match status" value="1"/>
</dbReference>
<evidence type="ECO:0000313" key="3">
    <source>
        <dbReference type="Proteomes" id="UP001162156"/>
    </source>
</evidence>
<protein>
    <recommendedName>
        <fullName evidence="1">DUF5641 domain-containing protein</fullName>
    </recommendedName>
</protein>
<reference evidence="2" key="1">
    <citation type="journal article" date="2023" name="Insect Mol. Biol.">
        <title>Genome sequencing provides insights into the evolution of gene families encoding plant cell wall-degrading enzymes in longhorned beetles.</title>
        <authorList>
            <person name="Shin N.R."/>
            <person name="Okamura Y."/>
            <person name="Kirsch R."/>
            <person name="Pauchet Y."/>
        </authorList>
    </citation>
    <scope>NUCLEOTIDE SEQUENCE</scope>
    <source>
        <strain evidence="2">RBIC_L_NR</strain>
    </source>
</reference>
<dbReference type="EMBL" id="JANEYF010001757">
    <property type="protein sequence ID" value="KAJ8957806.1"/>
    <property type="molecule type" value="Genomic_DNA"/>
</dbReference>
<dbReference type="AlphaFoldDB" id="A0AAV8Z0X5"/>
<evidence type="ECO:0000313" key="2">
    <source>
        <dbReference type="EMBL" id="KAJ8957806.1"/>
    </source>
</evidence>
<feature type="domain" description="DUF5641" evidence="1">
    <location>
        <begin position="2"/>
        <end position="86"/>
    </location>
</feature>
<proteinExistence type="predicted"/>
<dbReference type="InterPro" id="IPR040676">
    <property type="entry name" value="DUF5641"/>
</dbReference>